<proteinExistence type="predicted"/>
<dbReference type="EMBL" id="JACLCP010000003">
    <property type="protein sequence ID" value="MBC2845722.1"/>
    <property type="molecule type" value="Genomic_DNA"/>
</dbReference>
<comment type="caution">
    <text evidence="1">The sequence shown here is derived from an EMBL/GenBank/DDBJ whole genome shotgun (WGS) entry which is preliminary data.</text>
</comment>
<protein>
    <submittedName>
        <fullName evidence="1">Uncharacterized protein</fullName>
    </submittedName>
</protein>
<sequence>MTAFHYKAFKLTEDESSVKYNLNTDFFLDPNDFIEVIIRKKDLKVLNYDYIKDLPDFQISEKPLNWLRAKCTDDRIVFKEKLRHLA</sequence>
<keyword evidence="2" id="KW-1185">Reference proteome</keyword>
<dbReference type="Proteomes" id="UP000533900">
    <property type="component" value="Unassembled WGS sequence"/>
</dbReference>
<gene>
    <name evidence="1" type="ORF">H7F21_11510</name>
</gene>
<evidence type="ECO:0000313" key="1">
    <source>
        <dbReference type="EMBL" id="MBC2845722.1"/>
    </source>
</evidence>
<dbReference type="AlphaFoldDB" id="A0A842IR93"/>
<name>A0A842IR93_9FLAO</name>
<reference evidence="1" key="1">
    <citation type="submission" date="2020-08" db="EMBL/GenBank/DDBJ databases">
        <title>Winogradskyella ouciana sp. nov., isolated from the hadal seawater of the Mariana Trench.</title>
        <authorList>
            <person name="He X."/>
        </authorList>
    </citation>
    <scope>NUCLEOTIDE SEQUENCE [LARGE SCALE GENOMIC DNA]</scope>
    <source>
        <strain evidence="1">KCTC 52348</strain>
    </source>
</reference>
<dbReference type="RefSeq" id="WP_185789437.1">
    <property type="nucleotide sequence ID" value="NZ_JACLCP010000003.1"/>
</dbReference>
<accession>A0A842IR93</accession>
<evidence type="ECO:0000313" key="2">
    <source>
        <dbReference type="Proteomes" id="UP000533900"/>
    </source>
</evidence>
<organism evidence="1 2">
    <name type="scientific">Winogradskyella flava</name>
    <dbReference type="NCBI Taxonomy" id="1884876"/>
    <lineage>
        <taxon>Bacteria</taxon>
        <taxon>Pseudomonadati</taxon>
        <taxon>Bacteroidota</taxon>
        <taxon>Flavobacteriia</taxon>
        <taxon>Flavobacteriales</taxon>
        <taxon>Flavobacteriaceae</taxon>
        <taxon>Winogradskyella</taxon>
    </lineage>
</organism>